<feature type="domain" description="Endonuclease/exonuclease/phosphatase" evidence="2">
    <location>
        <begin position="106"/>
        <end position="307"/>
    </location>
</feature>
<comment type="caution">
    <text evidence="3">The sequence shown here is derived from an EMBL/GenBank/DDBJ whole genome shotgun (WGS) entry which is preliminary data.</text>
</comment>
<protein>
    <submittedName>
        <fullName evidence="3">Endonuclease/exonuclease/phosphatase family protein</fullName>
    </submittedName>
</protein>
<dbReference type="InterPro" id="IPR036691">
    <property type="entry name" value="Endo/exonu/phosph_ase_sf"/>
</dbReference>
<dbReference type="Proteomes" id="UP001290861">
    <property type="component" value="Unassembled WGS sequence"/>
</dbReference>
<keyword evidence="1" id="KW-0472">Membrane</keyword>
<keyword evidence="3" id="KW-0540">Nuclease</keyword>
<proteinExistence type="predicted"/>
<keyword evidence="3" id="KW-0255">Endonuclease</keyword>
<dbReference type="PANTHER" id="PTHR14859">
    <property type="entry name" value="CALCOFLUOR WHITE HYPERSENSITIVE PROTEIN PRECURSOR"/>
    <property type="match status" value="1"/>
</dbReference>
<gene>
    <name evidence="3" type="ORF">P9H32_05500</name>
</gene>
<organism evidence="3 4">
    <name type="scientific">Pontiella agarivorans</name>
    <dbReference type="NCBI Taxonomy" id="3038953"/>
    <lineage>
        <taxon>Bacteria</taxon>
        <taxon>Pseudomonadati</taxon>
        <taxon>Kiritimatiellota</taxon>
        <taxon>Kiritimatiellia</taxon>
        <taxon>Kiritimatiellales</taxon>
        <taxon>Pontiellaceae</taxon>
        <taxon>Pontiella</taxon>
    </lineage>
</organism>
<keyword evidence="1" id="KW-0812">Transmembrane</keyword>
<feature type="transmembrane region" description="Helical" evidence="1">
    <location>
        <begin position="46"/>
        <end position="63"/>
    </location>
</feature>
<reference evidence="3 4" key="1">
    <citation type="journal article" date="2024" name="Appl. Environ. Microbiol.">
        <title>Pontiella agarivorans sp. nov., a novel marine anaerobic bacterium capable of degrading macroalgal polysaccharides and fixing nitrogen.</title>
        <authorList>
            <person name="Liu N."/>
            <person name="Kivenson V."/>
            <person name="Peng X."/>
            <person name="Cui Z."/>
            <person name="Lankiewicz T.S."/>
            <person name="Gosselin K.M."/>
            <person name="English C.J."/>
            <person name="Blair E.M."/>
            <person name="O'Malley M.A."/>
            <person name="Valentine D.L."/>
        </authorList>
    </citation>
    <scope>NUCLEOTIDE SEQUENCE [LARGE SCALE GENOMIC DNA]</scope>
    <source>
        <strain evidence="3 4">NLcol2</strain>
    </source>
</reference>
<dbReference type="Pfam" id="PF03372">
    <property type="entry name" value="Exo_endo_phos"/>
    <property type="match status" value="1"/>
</dbReference>
<name>A0ABU5MVE2_9BACT</name>
<dbReference type="InterPro" id="IPR051916">
    <property type="entry name" value="GPI-anchor_lipid_remodeler"/>
</dbReference>
<keyword evidence="1" id="KW-1133">Transmembrane helix</keyword>
<keyword evidence="4" id="KW-1185">Reference proteome</keyword>
<accession>A0ABU5MVE2</accession>
<evidence type="ECO:0000313" key="4">
    <source>
        <dbReference type="Proteomes" id="UP001290861"/>
    </source>
</evidence>
<dbReference type="PANTHER" id="PTHR14859:SF15">
    <property type="entry name" value="ENDONUCLEASE_EXONUCLEASE_PHOSPHATASE DOMAIN-CONTAINING PROTEIN"/>
    <property type="match status" value="1"/>
</dbReference>
<evidence type="ECO:0000313" key="3">
    <source>
        <dbReference type="EMBL" id="MDZ8118078.1"/>
    </source>
</evidence>
<dbReference type="RefSeq" id="WP_322607878.1">
    <property type="nucleotide sequence ID" value="NZ_JARVCO010000007.1"/>
</dbReference>
<dbReference type="SUPFAM" id="SSF56219">
    <property type="entry name" value="DNase I-like"/>
    <property type="match status" value="1"/>
</dbReference>
<feature type="transmembrane region" description="Helical" evidence="1">
    <location>
        <begin position="20"/>
        <end position="40"/>
    </location>
</feature>
<sequence length="318" mass="35996">MSEKTTRKRSLNPASAIDFIALGLVAATVFGFLGRLHWFLDLFSHFRVQYMQLCLPIIGIYLWKRMNKKGAAMILLAAINYALVLPLYFGKPDAPTKEPIRAMLMNINALNGNTDEVLSAIHDADPDILLLEEVTPKWDNELRTLNDAYPHHIEQPRDDCFGIKLFSKLPLSKSEIKSISERDVPTILTTIHTPQGEISFIGTHPLPPIGKAYSESRNLQLRALPDLVKNQPHPVLLIGDLNTSPWSPHFQRLEKESGLKNSMKGFGFQPSWPADRFFLKIPIDHVLYSEEITIHNRMTGKRIGSDHLPIIVDFTFAQ</sequence>
<dbReference type="GO" id="GO:0004519">
    <property type="term" value="F:endonuclease activity"/>
    <property type="evidence" value="ECO:0007669"/>
    <property type="project" value="UniProtKB-KW"/>
</dbReference>
<dbReference type="InterPro" id="IPR005135">
    <property type="entry name" value="Endo/exonuclease/phosphatase"/>
</dbReference>
<evidence type="ECO:0000259" key="2">
    <source>
        <dbReference type="Pfam" id="PF03372"/>
    </source>
</evidence>
<evidence type="ECO:0000256" key="1">
    <source>
        <dbReference type="SAM" id="Phobius"/>
    </source>
</evidence>
<dbReference type="Gene3D" id="3.60.10.10">
    <property type="entry name" value="Endonuclease/exonuclease/phosphatase"/>
    <property type="match status" value="1"/>
</dbReference>
<keyword evidence="3" id="KW-0378">Hydrolase</keyword>
<dbReference type="EMBL" id="JARVCO010000007">
    <property type="protein sequence ID" value="MDZ8118078.1"/>
    <property type="molecule type" value="Genomic_DNA"/>
</dbReference>
<feature type="transmembrane region" description="Helical" evidence="1">
    <location>
        <begin position="70"/>
        <end position="89"/>
    </location>
</feature>